<evidence type="ECO:0000259" key="5">
    <source>
        <dbReference type="Pfam" id="PF01370"/>
    </source>
</evidence>
<dbReference type="GO" id="GO:0005975">
    <property type="term" value="P:carbohydrate metabolic process"/>
    <property type="evidence" value="ECO:0007669"/>
    <property type="project" value="InterPro"/>
</dbReference>
<gene>
    <name evidence="6" type="ORF">MELA_00124</name>
</gene>
<feature type="domain" description="NAD-dependent epimerase/dehydratase" evidence="5">
    <location>
        <begin position="33"/>
        <end position="266"/>
    </location>
</feature>
<feature type="compositionally biased region" description="Basic and acidic residues" evidence="4">
    <location>
        <begin position="1"/>
        <end position="14"/>
    </location>
</feature>
<dbReference type="Gene3D" id="3.90.25.10">
    <property type="entry name" value="UDP-galactose 4-epimerase, domain 1"/>
    <property type="match status" value="1"/>
</dbReference>
<dbReference type="PANTHER" id="PTHR43103:SF3">
    <property type="entry name" value="ADP-L-GLYCERO-D-MANNO-HEPTOSE-6-EPIMERASE"/>
    <property type="match status" value="1"/>
</dbReference>
<dbReference type="AlphaFoldDB" id="A0A564ZFW6"/>
<protein>
    <submittedName>
        <fullName evidence="6">ADP-L-glycero-D-manno-heptose-6-epimerase</fullName>
    </submittedName>
</protein>
<keyword evidence="2" id="KW-0413">Isomerase</keyword>
<dbReference type="Pfam" id="PF01370">
    <property type="entry name" value="Epimerase"/>
    <property type="match status" value="1"/>
</dbReference>
<name>A0A564ZFW6_9BACT</name>
<evidence type="ECO:0000313" key="7">
    <source>
        <dbReference type="Proteomes" id="UP000334340"/>
    </source>
</evidence>
<dbReference type="GO" id="GO:0050661">
    <property type="term" value="F:NADP binding"/>
    <property type="evidence" value="ECO:0007669"/>
    <property type="project" value="InterPro"/>
</dbReference>
<dbReference type="InterPro" id="IPR001509">
    <property type="entry name" value="Epimerase_deHydtase"/>
</dbReference>
<dbReference type="GO" id="GO:0008712">
    <property type="term" value="F:ADP-glyceromanno-heptose 6-epimerase activity"/>
    <property type="evidence" value="ECO:0007669"/>
    <property type="project" value="InterPro"/>
</dbReference>
<reference evidence="6 7" key="1">
    <citation type="submission" date="2019-07" db="EMBL/GenBank/DDBJ databases">
        <authorList>
            <person name="Cremers G."/>
        </authorList>
    </citation>
    <scope>NUCLEOTIDE SEQUENCE [LARGE SCALE GENOMIC DNA]</scope>
</reference>
<evidence type="ECO:0000313" key="6">
    <source>
        <dbReference type="EMBL" id="VUZ83767.1"/>
    </source>
</evidence>
<evidence type="ECO:0000256" key="1">
    <source>
        <dbReference type="ARBA" id="ARBA00022857"/>
    </source>
</evidence>
<keyword evidence="1" id="KW-0521">NADP</keyword>
<dbReference type="PRINTS" id="PR01713">
    <property type="entry name" value="NUCEPIMERASE"/>
</dbReference>
<keyword evidence="7" id="KW-1185">Reference proteome</keyword>
<dbReference type="Gene3D" id="3.40.50.720">
    <property type="entry name" value="NAD(P)-binding Rossmann-like Domain"/>
    <property type="match status" value="1"/>
</dbReference>
<sequence length="347" mass="38440">MRIGHQRGEKEKRGAGKAKTQNPKRETLNMKRALITGGAGFIGSNLALELESRYPDIRVTVIDDFRSGEFSNLVGFRGDLVAQDLASFDLLDRFQPGEFQVIFHLASITDTTVTDARQMIWSNVEGFRRVAEFAHQSKTPLIYASSAAVYGVCRSGRMREDQAARPANVYGFSKVLLENLARRLNDAPGGSRIVGLRYFNVYGQGEAHKGAAASMIYQLAEQIRAGKRPRVFKYGEQARDFVYVKDVVEATLLAAGARRSGVYNVGSGRSTTFNEVILLLNKALETDHDPDYFDNPYPFYQPHTEADVSLAQAELGYAPKYPIDRGIAEYAQQFMVTGMGPDNESAA</sequence>
<keyword evidence="3" id="KW-0119">Carbohydrate metabolism</keyword>
<dbReference type="PANTHER" id="PTHR43103">
    <property type="entry name" value="NUCLEOSIDE-DIPHOSPHATE-SUGAR EPIMERASE"/>
    <property type="match status" value="1"/>
</dbReference>
<evidence type="ECO:0000256" key="4">
    <source>
        <dbReference type="SAM" id="MobiDB-lite"/>
    </source>
</evidence>
<dbReference type="SUPFAM" id="SSF51735">
    <property type="entry name" value="NAD(P)-binding Rossmann-fold domains"/>
    <property type="match status" value="1"/>
</dbReference>
<evidence type="ECO:0000256" key="2">
    <source>
        <dbReference type="ARBA" id="ARBA00023235"/>
    </source>
</evidence>
<dbReference type="EMBL" id="CABIKM010000001">
    <property type="protein sequence ID" value="VUZ83767.1"/>
    <property type="molecule type" value="Genomic_DNA"/>
</dbReference>
<feature type="region of interest" description="Disordered" evidence="4">
    <location>
        <begin position="1"/>
        <end position="26"/>
    </location>
</feature>
<dbReference type="InterPro" id="IPR011912">
    <property type="entry name" value="Heptose_epim"/>
</dbReference>
<dbReference type="InterPro" id="IPR036291">
    <property type="entry name" value="NAD(P)-bd_dom_sf"/>
</dbReference>
<accession>A0A564ZFW6</accession>
<dbReference type="NCBIfam" id="TIGR02197">
    <property type="entry name" value="heptose_epim"/>
    <property type="match status" value="1"/>
</dbReference>
<dbReference type="Proteomes" id="UP000334340">
    <property type="component" value="Unassembled WGS sequence"/>
</dbReference>
<evidence type="ECO:0000256" key="3">
    <source>
        <dbReference type="ARBA" id="ARBA00023277"/>
    </source>
</evidence>
<proteinExistence type="predicted"/>
<organism evidence="6 7">
    <name type="scientific">Candidatus Methylomirabilis lanthanidiphila</name>
    <dbReference type="NCBI Taxonomy" id="2211376"/>
    <lineage>
        <taxon>Bacteria</taxon>
        <taxon>Candidatus Methylomirabilota</taxon>
        <taxon>Candidatus Methylomirabilia</taxon>
        <taxon>Candidatus Methylomirabilales</taxon>
        <taxon>Candidatus Methylomirabilaceae</taxon>
        <taxon>Candidatus Methylomirabilis</taxon>
    </lineage>
</organism>